<dbReference type="AlphaFoldDB" id="A0AAD7NUG8"/>
<feature type="compositionally biased region" description="Polar residues" evidence="2">
    <location>
        <begin position="299"/>
        <end position="311"/>
    </location>
</feature>
<feature type="compositionally biased region" description="Low complexity" evidence="2">
    <location>
        <begin position="52"/>
        <end position="67"/>
    </location>
</feature>
<gene>
    <name evidence="4" type="ORF">B0H16DRAFT_1756840</name>
</gene>
<evidence type="ECO:0000313" key="5">
    <source>
        <dbReference type="Proteomes" id="UP001215598"/>
    </source>
</evidence>
<evidence type="ECO:0000256" key="1">
    <source>
        <dbReference type="PROSITE-ProRule" id="PRU00094"/>
    </source>
</evidence>
<accession>A0AAD7NUG8</accession>
<sequence>MQRHSPPPPRPASADPSTNATPPTSNNSASRRSPPPPSHQQPPQYHPPPPHQYQYAHPHHAGPQYMYAPPPPPPQYAHHPQAQDDPRNAQHASPYAHPYGGYVPYPYPGAPMPSSAPPAAPNSMNGVGAPGIAVIHTDDAATKLSDRVRRRCFNCCTTETSTWRRSNLSPGKVLCNKCGLFERTHSRPRPEQFPHKRGPLAASTLRSGGSGGGGQQQAQVGYQPYPPPNAAPNSGAYVPAPQHDSASAPPGGYAPVPNAYAPPPSGAYAPPPATSQHVENQHQNTNGASNGHASPAPQPTAQNGGSISHPGTPQPPASVPTSVGGKSAVVGGGSRPASRAERVEQQSDVRAEPGRSPE</sequence>
<dbReference type="Gene3D" id="3.30.50.10">
    <property type="entry name" value="Erythroid Transcription Factor GATA-1, subunit A"/>
    <property type="match status" value="1"/>
</dbReference>
<dbReference type="GO" id="GO:0008270">
    <property type="term" value="F:zinc ion binding"/>
    <property type="evidence" value="ECO:0007669"/>
    <property type="project" value="UniProtKB-KW"/>
</dbReference>
<dbReference type="SUPFAM" id="SSF57716">
    <property type="entry name" value="Glucocorticoid receptor-like (DNA-binding domain)"/>
    <property type="match status" value="1"/>
</dbReference>
<evidence type="ECO:0000313" key="4">
    <source>
        <dbReference type="EMBL" id="KAJ7775465.1"/>
    </source>
</evidence>
<dbReference type="SMART" id="SM00401">
    <property type="entry name" value="ZnF_GATA"/>
    <property type="match status" value="1"/>
</dbReference>
<dbReference type="InterPro" id="IPR000679">
    <property type="entry name" value="Znf_GATA"/>
</dbReference>
<comment type="caution">
    <text evidence="4">The sequence shown here is derived from an EMBL/GenBank/DDBJ whole genome shotgun (WGS) entry which is preliminary data.</text>
</comment>
<dbReference type="CDD" id="cd00202">
    <property type="entry name" value="ZnF_GATA"/>
    <property type="match status" value="1"/>
</dbReference>
<proteinExistence type="predicted"/>
<feature type="compositionally biased region" description="Basic and acidic residues" evidence="2">
    <location>
        <begin position="338"/>
        <end position="358"/>
    </location>
</feature>
<feature type="compositionally biased region" description="Polar residues" evidence="2">
    <location>
        <begin position="18"/>
        <end position="31"/>
    </location>
</feature>
<dbReference type="Pfam" id="PF00320">
    <property type="entry name" value="GATA"/>
    <property type="match status" value="1"/>
</dbReference>
<evidence type="ECO:0000259" key="3">
    <source>
        <dbReference type="PROSITE" id="PS50114"/>
    </source>
</evidence>
<evidence type="ECO:0000256" key="2">
    <source>
        <dbReference type="SAM" id="MobiDB-lite"/>
    </source>
</evidence>
<organism evidence="4 5">
    <name type="scientific">Mycena metata</name>
    <dbReference type="NCBI Taxonomy" id="1033252"/>
    <lineage>
        <taxon>Eukaryota</taxon>
        <taxon>Fungi</taxon>
        <taxon>Dikarya</taxon>
        <taxon>Basidiomycota</taxon>
        <taxon>Agaricomycotina</taxon>
        <taxon>Agaricomycetes</taxon>
        <taxon>Agaricomycetidae</taxon>
        <taxon>Agaricales</taxon>
        <taxon>Marasmiineae</taxon>
        <taxon>Mycenaceae</taxon>
        <taxon>Mycena</taxon>
    </lineage>
</organism>
<dbReference type="InterPro" id="IPR013088">
    <property type="entry name" value="Znf_NHR/GATA"/>
</dbReference>
<dbReference type="PROSITE" id="PS50114">
    <property type="entry name" value="GATA_ZN_FINGER_2"/>
    <property type="match status" value="1"/>
</dbReference>
<feature type="domain" description="GATA-type" evidence="3">
    <location>
        <begin position="146"/>
        <end position="206"/>
    </location>
</feature>
<reference evidence="4" key="1">
    <citation type="submission" date="2023-03" db="EMBL/GenBank/DDBJ databases">
        <title>Massive genome expansion in bonnet fungi (Mycena s.s.) driven by repeated elements and novel gene families across ecological guilds.</title>
        <authorList>
            <consortium name="Lawrence Berkeley National Laboratory"/>
            <person name="Harder C.B."/>
            <person name="Miyauchi S."/>
            <person name="Viragh M."/>
            <person name="Kuo A."/>
            <person name="Thoen E."/>
            <person name="Andreopoulos B."/>
            <person name="Lu D."/>
            <person name="Skrede I."/>
            <person name="Drula E."/>
            <person name="Henrissat B."/>
            <person name="Morin E."/>
            <person name="Kohler A."/>
            <person name="Barry K."/>
            <person name="LaButti K."/>
            <person name="Morin E."/>
            <person name="Salamov A."/>
            <person name="Lipzen A."/>
            <person name="Mereny Z."/>
            <person name="Hegedus B."/>
            <person name="Baldrian P."/>
            <person name="Stursova M."/>
            <person name="Weitz H."/>
            <person name="Taylor A."/>
            <person name="Grigoriev I.V."/>
            <person name="Nagy L.G."/>
            <person name="Martin F."/>
            <person name="Kauserud H."/>
        </authorList>
    </citation>
    <scope>NUCLEOTIDE SEQUENCE</scope>
    <source>
        <strain evidence="4">CBHHK182m</strain>
    </source>
</reference>
<keyword evidence="1" id="KW-0862">Zinc</keyword>
<feature type="compositionally biased region" description="Pro residues" evidence="2">
    <location>
        <begin position="1"/>
        <end position="11"/>
    </location>
</feature>
<dbReference type="GO" id="GO:0006355">
    <property type="term" value="P:regulation of DNA-templated transcription"/>
    <property type="evidence" value="ECO:0007669"/>
    <property type="project" value="InterPro"/>
</dbReference>
<name>A0AAD7NUG8_9AGAR</name>
<feature type="region of interest" description="Disordered" evidence="2">
    <location>
        <begin position="1"/>
        <end position="97"/>
    </location>
</feature>
<keyword evidence="1" id="KW-0479">Metal-binding</keyword>
<protein>
    <recommendedName>
        <fullName evidence="3">GATA-type domain-containing protein</fullName>
    </recommendedName>
</protein>
<dbReference type="EMBL" id="JARKIB010000010">
    <property type="protein sequence ID" value="KAJ7775465.1"/>
    <property type="molecule type" value="Genomic_DNA"/>
</dbReference>
<feature type="region of interest" description="Disordered" evidence="2">
    <location>
        <begin position="184"/>
        <end position="358"/>
    </location>
</feature>
<feature type="compositionally biased region" description="Basic and acidic residues" evidence="2">
    <location>
        <begin position="184"/>
        <end position="194"/>
    </location>
</feature>
<feature type="compositionally biased region" description="Low complexity" evidence="2">
    <location>
        <begin position="248"/>
        <end position="259"/>
    </location>
</feature>
<feature type="compositionally biased region" description="Pro residues" evidence="2">
    <location>
        <begin position="260"/>
        <end position="273"/>
    </location>
</feature>
<feature type="compositionally biased region" description="Polar residues" evidence="2">
    <location>
        <begin position="274"/>
        <end position="292"/>
    </location>
</feature>
<dbReference type="Proteomes" id="UP001215598">
    <property type="component" value="Unassembled WGS sequence"/>
</dbReference>
<keyword evidence="1" id="KW-0863">Zinc-finger</keyword>
<dbReference type="GO" id="GO:0043565">
    <property type="term" value="F:sequence-specific DNA binding"/>
    <property type="evidence" value="ECO:0007669"/>
    <property type="project" value="InterPro"/>
</dbReference>
<feature type="compositionally biased region" description="Pro residues" evidence="2">
    <location>
        <begin position="33"/>
        <end position="51"/>
    </location>
</feature>
<keyword evidence="5" id="KW-1185">Reference proteome</keyword>